<evidence type="ECO:0000313" key="8">
    <source>
        <dbReference type="Proteomes" id="UP000831782"/>
    </source>
</evidence>
<dbReference type="InterPro" id="IPR050833">
    <property type="entry name" value="Poly_Biosynth_Transport"/>
</dbReference>
<organism evidence="7 8">
    <name type="scientific">Gracilibacillus caseinilyticus</name>
    <dbReference type="NCBI Taxonomy" id="2932256"/>
    <lineage>
        <taxon>Bacteria</taxon>
        <taxon>Bacillati</taxon>
        <taxon>Bacillota</taxon>
        <taxon>Bacilli</taxon>
        <taxon>Bacillales</taxon>
        <taxon>Bacillaceae</taxon>
        <taxon>Gracilibacillus</taxon>
    </lineage>
</organism>
<feature type="transmembrane region" description="Helical" evidence="6">
    <location>
        <begin position="110"/>
        <end position="133"/>
    </location>
</feature>
<evidence type="ECO:0000256" key="5">
    <source>
        <dbReference type="ARBA" id="ARBA00023136"/>
    </source>
</evidence>
<reference evidence="7 8" key="1">
    <citation type="submission" date="2022-04" db="EMBL/GenBank/DDBJ databases">
        <title>Gracilibacillus sp. isolated from saltern.</title>
        <authorList>
            <person name="Won M."/>
            <person name="Lee C.-M."/>
            <person name="Woen H.-Y."/>
            <person name="Kwon S.-W."/>
        </authorList>
    </citation>
    <scope>NUCLEOTIDE SEQUENCE [LARGE SCALE GENOMIC DNA]</scope>
    <source>
        <strain evidence="7 8">SSWR10-1</strain>
    </source>
</reference>
<dbReference type="Proteomes" id="UP000831782">
    <property type="component" value="Chromosome"/>
</dbReference>
<dbReference type="EMBL" id="CP095072">
    <property type="protein sequence ID" value="UOQ50328.1"/>
    <property type="molecule type" value="Genomic_DNA"/>
</dbReference>
<evidence type="ECO:0000256" key="4">
    <source>
        <dbReference type="ARBA" id="ARBA00022989"/>
    </source>
</evidence>
<accession>A0ABY4F2M6</accession>
<keyword evidence="4 6" id="KW-1133">Transmembrane helix</keyword>
<name>A0ABY4F2M6_9BACI</name>
<comment type="subcellular location">
    <subcellularLocation>
        <location evidence="1">Cell membrane</location>
        <topology evidence="1">Multi-pass membrane protein</topology>
    </subcellularLocation>
</comment>
<feature type="transmembrane region" description="Helical" evidence="6">
    <location>
        <begin position="12"/>
        <end position="34"/>
    </location>
</feature>
<evidence type="ECO:0000256" key="6">
    <source>
        <dbReference type="SAM" id="Phobius"/>
    </source>
</evidence>
<feature type="transmembrane region" description="Helical" evidence="6">
    <location>
        <begin position="140"/>
        <end position="160"/>
    </location>
</feature>
<sequence>MIKLQKGVFSNPYIVSIISKLNMVILGFVNSVLISRYLGPELLGHYSYIINFVNIFSLMLTLSIGQSYPYFKKKYGEKVQSKFINIIYIQLLVYLFLAFSIFSLSDNKTANIIVVVSILTQFNLQIGFISLIINLFRKNVITIYTSIINTLLLCSVFFLSVKNLDLVIFVLIFNLILNSLWLIFKIKIFPTSLEFSFSFFKNVLFFAFFPMMTSLLIMLNYNLDIIILERFVGFEEIGIYSVGVTLAKMLWIIPDAFKDVLFNKTANKDSIEDIKFSIKINVIISFLVILCFSFLGHLFIRLFYGNEFINSFDITLILFLGSVPMIFFKMINTLYIANGKQKFSFVILLLAVTSNVVLNCIFIPLFGLYGAAITSVLTYTFSGVIFLRSFMKSYKISVREIFLIERSEFDKLKEITKKKVGKS</sequence>
<evidence type="ECO:0000256" key="2">
    <source>
        <dbReference type="ARBA" id="ARBA00022475"/>
    </source>
</evidence>
<feature type="transmembrane region" description="Helical" evidence="6">
    <location>
        <begin position="278"/>
        <end position="300"/>
    </location>
</feature>
<dbReference type="InterPro" id="IPR002797">
    <property type="entry name" value="Polysacc_synth"/>
</dbReference>
<dbReference type="RefSeq" id="WP_244723882.1">
    <property type="nucleotide sequence ID" value="NZ_CP095072.1"/>
</dbReference>
<feature type="transmembrane region" description="Helical" evidence="6">
    <location>
        <begin position="237"/>
        <end position="257"/>
    </location>
</feature>
<evidence type="ECO:0000313" key="7">
    <source>
        <dbReference type="EMBL" id="UOQ50328.1"/>
    </source>
</evidence>
<dbReference type="PANTHER" id="PTHR30250:SF11">
    <property type="entry name" value="O-ANTIGEN TRANSPORTER-RELATED"/>
    <property type="match status" value="1"/>
</dbReference>
<gene>
    <name evidence="7" type="ORF">MUN88_09825</name>
</gene>
<feature type="transmembrane region" description="Helical" evidence="6">
    <location>
        <begin position="372"/>
        <end position="391"/>
    </location>
</feature>
<keyword evidence="8" id="KW-1185">Reference proteome</keyword>
<feature type="transmembrane region" description="Helical" evidence="6">
    <location>
        <begin position="83"/>
        <end position="104"/>
    </location>
</feature>
<dbReference type="Pfam" id="PF01943">
    <property type="entry name" value="Polysacc_synt"/>
    <property type="match status" value="1"/>
</dbReference>
<keyword evidence="3 6" id="KW-0812">Transmembrane</keyword>
<feature type="transmembrane region" description="Helical" evidence="6">
    <location>
        <begin position="196"/>
        <end position="217"/>
    </location>
</feature>
<feature type="transmembrane region" description="Helical" evidence="6">
    <location>
        <begin position="166"/>
        <end position="184"/>
    </location>
</feature>
<proteinExistence type="predicted"/>
<evidence type="ECO:0000256" key="3">
    <source>
        <dbReference type="ARBA" id="ARBA00022692"/>
    </source>
</evidence>
<feature type="transmembrane region" description="Helical" evidence="6">
    <location>
        <begin position="46"/>
        <end position="71"/>
    </location>
</feature>
<feature type="transmembrane region" description="Helical" evidence="6">
    <location>
        <begin position="312"/>
        <end position="331"/>
    </location>
</feature>
<feature type="transmembrane region" description="Helical" evidence="6">
    <location>
        <begin position="343"/>
        <end position="366"/>
    </location>
</feature>
<keyword evidence="5 6" id="KW-0472">Membrane</keyword>
<protein>
    <submittedName>
        <fullName evidence="7">Oligosaccharide flippase family protein</fullName>
    </submittedName>
</protein>
<evidence type="ECO:0000256" key="1">
    <source>
        <dbReference type="ARBA" id="ARBA00004651"/>
    </source>
</evidence>
<keyword evidence="2" id="KW-1003">Cell membrane</keyword>
<dbReference type="PANTHER" id="PTHR30250">
    <property type="entry name" value="PST FAMILY PREDICTED COLANIC ACID TRANSPORTER"/>
    <property type="match status" value="1"/>
</dbReference>